<dbReference type="Gene3D" id="2.60.120.1340">
    <property type="match status" value="1"/>
</dbReference>
<accession>A0A146G6V3</accession>
<dbReference type="EMBL" id="BDCO01000002">
    <property type="protein sequence ID" value="GAT33300.1"/>
    <property type="molecule type" value="Genomic_DNA"/>
</dbReference>
<dbReference type="InterPro" id="IPR033758">
    <property type="entry name" value="pGP3_C"/>
</dbReference>
<comment type="caution">
    <text evidence="2">The sequence shown here is derived from an EMBL/GenBank/DDBJ whole genome shotgun (WGS) entry which is preliminary data.</text>
</comment>
<dbReference type="InParanoid" id="A0A146G6V3"/>
<dbReference type="OrthoDB" id="5461292at2"/>
<proteinExistence type="predicted"/>
<dbReference type="Proteomes" id="UP000076023">
    <property type="component" value="Unassembled WGS sequence"/>
</dbReference>
<evidence type="ECO:0000313" key="3">
    <source>
        <dbReference type="Proteomes" id="UP000076023"/>
    </source>
</evidence>
<gene>
    <name evidence="2" type="ORF">TSACC_21713</name>
</gene>
<dbReference type="STRING" id="690879.TSACC_21713"/>
<dbReference type="RefSeq" id="WP_153811363.1">
    <property type="nucleotide sequence ID" value="NZ_BDCO01000002.1"/>
</dbReference>
<keyword evidence="3" id="KW-1185">Reference proteome</keyword>
<organism evidence="2 3">
    <name type="scientific">Terrimicrobium sacchariphilum</name>
    <dbReference type="NCBI Taxonomy" id="690879"/>
    <lineage>
        <taxon>Bacteria</taxon>
        <taxon>Pseudomonadati</taxon>
        <taxon>Verrucomicrobiota</taxon>
        <taxon>Terrimicrobiia</taxon>
        <taxon>Terrimicrobiales</taxon>
        <taxon>Terrimicrobiaceae</taxon>
        <taxon>Terrimicrobium</taxon>
    </lineage>
</organism>
<protein>
    <submittedName>
        <fullName evidence="2">Virulence protein PGP3-D</fullName>
    </submittedName>
</protein>
<evidence type="ECO:0000259" key="1">
    <source>
        <dbReference type="Pfam" id="PF05475"/>
    </source>
</evidence>
<reference evidence="3" key="1">
    <citation type="journal article" date="2017" name="Genome Announc.">
        <title>Draft Genome Sequence of Terrimicrobium sacchariphilum NM-5T, a Facultative Anaerobic Soil Bacterium of the Class Spartobacteria.</title>
        <authorList>
            <person name="Qiu Y.L."/>
            <person name="Tourlousse D.M."/>
            <person name="Matsuura N."/>
            <person name="Ohashi A."/>
            <person name="Sekiguchi Y."/>
        </authorList>
    </citation>
    <scope>NUCLEOTIDE SEQUENCE [LARGE SCALE GENOMIC DNA]</scope>
    <source>
        <strain evidence="3">NM-5</strain>
    </source>
</reference>
<feature type="domain" description="pGP3 C-terminal" evidence="1">
    <location>
        <begin position="324"/>
        <end position="443"/>
    </location>
</feature>
<dbReference type="AlphaFoldDB" id="A0A146G6V3"/>
<dbReference type="Pfam" id="PF05475">
    <property type="entry name" value="Chlam_vir"/>
    <property type="match status" value="1"/>
</dbReference>
<name>A0A146G6V3_TERSA</name>
<evidence type="ECO:0000313" key="2">
    <source>
        <dbReference type="EMBL" id="GAT33300.1"/>
    </source>
</evidence>
<sequence length="444" mass="46162">MSVQSDNSRVQYVGNASTVTPYTVPFYFFDNTDLRVVATTAVGVDTTLTLGTDYAVTGAGNEAGGSITTTAAIPNTSKVTIFRQVPMTQTTVYEENSDFPAKSHERALDRATMLAQQNSRTVGRSLKVRESDGAKNDLTTVANSVIGFGGDSQPRTFTPAQLAVWLNLTQQYFGEGTKTWLTNSDRATAVPDFLGQVGVQLDNASLWVANGTSAGNWTDPVPGIADGSISTVKLADGVLSADATGRAKMADAFLTLAKIGAGIFTADSTGRGKFASGFVDSSLCASGLWRAIAPAGAVIQTVSASVSASSSFSTAIPLDATIPQNTEGTQVISASITPSSSSSKIKVSWSLQLSRQSGTDPDVIAALFSGAANAIFSTCFELYARQENRTAAYIDSPSTTSPVTYSVRVGASGGTTIYLNSTPSLSTLLGATAVSTLFLEEIKG</sequence>